<dbReference type="PROSITE" id="PS50919">
    <property type="entry name" value="MIR"/>
    <property type="match status" value="1"/>
</dbReference>
<keyword evidence="1" id="KW-0732">Signal</keyword>
<dbReference type="SMART" id="SM00472">
    <property type="entry name" value="MIR"/>
    <property type="match status" value="2"/>
</dbReference>
<proteinExistence type="predicted"/>
<dbReference type="InParanoid" id="A0A3P8VTZ3"/>
<evidence type="ECO:0000259" key="3">
    <source>
        <dbReference type="PROSITE" id="PS50919"/>
    </source>
</evidence>
<reference evidence="4" key="3">
    <citation type="submission" date="2025-09" db="UniProtKB">
        <authorList>
            <consortium name="Ensembl"/>
        </authorList>
    </citation>
    <scope>IDENTIFICATION</scope>
</reference>
<dbReference type="Ensembl" id="ENSCSET00000018947.1">
    <property type="protein sequence ID" value="ENSCSEP00000018713.1"/>
    <property type="gene ID" value="ENSCSEG00000011990.1"/>
</dbReference>
<dbReference type="Proteomes" id="UP000265120">
    <property type="component" value="Chromosome W"/>
</dbReference>
<reference evidence="4" key="2">
    <citation type="submission" date="2025-08" db="UniProtKB">
        <authorList>
            <consortium name="Ensembl"/>
        </authorList>
    </citation>
    <scope>IDENTIFICATION</scope>
</reference>
<evidence type="ECO:0000256" key="2">
    <source>
        <dbReference type="ARBA" id="ARBA00022737"/>
    </source>
</evidence>
<dbReference type="SUPFAM" id="SSF82109">
    <property type="entry name" value="MIR domain"/>
    <property type="match status" value="1"/>
</dbReference>
<keyword evidence="5" id="KW-1185">Reference proteome</keyword>
<accession>A0A3P8VTZ3</accession>
<evidence type="ECO:0000313" key="4">
    <source>
        <dbReference type="Ensembl" id="ENSCSEP00000018713.1"/>
    </source>
</evidence>
<evidence type="ECO:0000313" key="5">
    <source>
        <dbReference type="Proteomes" id="UP000265120"/>
    </source>
</evidence>
<protein>
    <recommendedName>
        <fullName evidence="3">MIR domain-containing protein</fullName>
    </recommendedName>
</protein>
<dbReference type="GeneTree" id="ENSGT00940000160018"/>
<name>A0A3P8VTZ3_CYNSE</name>
<organism evidence="4 5">
    <name type="scientific">Cynoglossus semilaevis</name>
    <name type="common">Tongue sole</name>
    <dbReference type="NCBI Taxonomy" id="244447"/>
    <lineage>
        <taxon>Eukaryota</taxon>
        <taxon>Metazoa</taxon>
        <taxon>Chordata</taxon>
        <taxon>Craniata</taxon>
        <taxon>Vertebrata</taxon>
        <taxon>Euteleostomi</taxon>
        <taxon>Actinopterygii</taxon>
        <taxon>Neopterygii</taxon>
        <taxon>Teleostei</taxon>
        <taxon>Neoteleostei</taxon>
        <taxon>Acanthomorphata</taxon>
        <taxon>Carangaria</taxon>
        <taxon>Pleuronectiformes</taxon>
        <taxon>Pleuronectoidei</taxon>
        <taxon>Cynoglossidae</taxon>
        <taxon>Cynoglossinae</taxon>
        <taxon>Cynoglossus</taxon>
    </lineage>
</organism>
<feature type="domain" description="MIR" evidence="3">
    <location>
        <begin position="118"/>
        <end position="176"/>
    </location>
</feature>
<dbReference type="AlphaFoldDB" id="A0A3P8VTZ3"/>
<dbReference type="PANTHER" id="PTHR46809">
    <property type="entry name" value="STROMAL CELL-DERIVED FACTOR 2-LIKE PROTEIN"/>
    <property type="match status" value="1"/>
</dbReference>
<dbReference type="InterPro" id="IPR016093">
    <property type="entry name" value="MIR_motif"/>
</dbReference>
<dbReference type="Gene3D" id="2.80.10.50">
    <property type="match status" value="1"/>
</dbReference>
<dbReference type="InterPro" id="IPR036300">
    <property type="entry name" value="MIR_dom_sf"/>
</dbReference>
<reference evidence="4 5" key="1">
    <citation type="journal article" date="2014" name="Nat. Genet.">
        <title>Whole-genome sequence of a flatfish provides insights into ZW sex chromosome evolution and adaptation to a benthic lifestyle.</title>
        <authorList>
            <person name="Chen S."/>
            <person name="Zhang G."/>
            <person name="Shao C."/>
            <person name="Huang Q."/>
            <person name="Liu G."/>
            <person name="Zhang P."/>
            <person name="Song W."/>
            <person name="An N."/>
            <person name="Chalopin D."/>
            <person name="Volff J.N."/>
            <person name="Hong Y."/>
            <person name="Li Q."/>
            <person name="Sha Z."/>
            <person name="Zhou H."/>
            <person name="Xie M."/>
            <person name="Yu Q."/>
            <person name="Liu Y."/>
            <person name="Xiang H."/>
            <person name="Wang N."/>
            <person name="Wu K."/>
            <person name="Yang C."/>
            <person name="Zhou Q."/>
            <person name="Liao X."/>
            <person name="Yang L."/>
            <person name="Hu Q."/>
            <person name="Zhang J."/>
            <person name="Meng L."/>
            <person name="Jin L."/>
            <person name="Tian Y."/>
            <person name="Lian J."/>
            <person name="Yang J."/>
            <person name="Miao G."/>
            <person name="Liu S."/>
            <person name="Liang Z."/>
            <person name="Yan F."/>
            <person name="Li Y."/>
            <person name="Sun B."/>
            <person name="Zhang H."/>
            <person name="Zhang J."/>
            <person name="Zhu Y."/>
            <person name="Du M."/>
            <person name="Zhao Y."/>
            <person name="Schartl M."/>
            <person name="Tang Q."/>
            <person name="Wang J."/>
        </authorList>
    </citation>
    <scope>NUCLEOTIDE SEQUENCE</scope>
</reference>
<dbReference type="PANTHER" id="PTHR46809:SF1">
    <property type="entry name" value="STROMAL CELL-DERIVED FACTOR 2-LIKE PROTEIN 1"/>
    <property type="match status" value="1"/>
</dbReference>
<sequence length="191" mass="22190">DAGRLRRIAVDFLRGQDLFLFLLFLSIQAKHTLSLQNNIRTEQRQNNNTVTIQNKNCVKVKLRAAWVSVSNVIRMYHKKTFQAFLFFSLISLLHQEVSAFGENGEGDDLDVWAVQCDGDHWEWDEVVRFKHVGTNVFLSVTEEQYGHPIRGQQEVYGMSSPSSCRRHPPWWCAMEGVFIQPSQELLRHDEL</sequence>
<dbReference type="STRING" id="244447.ENSCSEP00000018713"/>
<keyword evidence="2" id="KW-0677">Repeat</keyword>
<evidence type="ECO:0000256" key="1">
    <source>
        <dbReference type="ARBA" id="ARBA00022729"/>
    </source>
</evidence>